<dbReference type="HOGENOM" id="CLU_1559550_0_0_2"/>
<proteinExistence type="predicted"/>
<accession>F8AHU7</accession>
<dbReference type="GeneID" id="70537660"/>
<name>F8AHU7_PYRYC</name>
<evidence type="ECO:0000313" key="1">
    <source>
        <dbReference type="EMBL" id="AEH24232.1"/>
    </source>
</evidence>
<dbReference type="eggNOG" id="arCOG11322">
    <property type="taxonomic scope" value="Archaea"/>
</dbReference>
<organism evidence="1 2">
    <name type="scientific">Pyrococcus yayanosii (strain CH1 / JCM 16557)</name>
    <dbReference type="NCBI Taxonomy" id="529709"/>
    <lineage>
        <taxon>Archaea</taxon>
        <taxon>Methanobacteriati</taxon>
        <taxon>Methanobacteriota</taxon>
        <taxon>Thermococci</taxon>
        <taxon>Thermococcales</taxon>
        <taxon>Thermococcaceae</taxon>
        <taxon>Pyrococcus</taxon>
    </lineage>
</organism>
<reference evidence="1 2" key="1">
    <citation type="journal article" date="2011" name="J. Bacteriol.">
        <title>Complete genome sequence of the obligate piezophilic hyperthermophilic archaeon Pyrococcus yayanosii CH1.</title>
        <authorList>
            <person name="Jun X."/>
            <person name="Lupeng L."/>
            <person name="Minjuan X."/>
            <person name="Oger P."/>
            <person name="Fengping W."/>
            <person name="Jebbar M."/>
            <person name="Xiang X."/>
        </authorList>
    </citation>
    <scope>NUCLEOTIDE SEQUENCE [LARGE SCALE GENOMIC DNA]</scope>
    <source>
        <strain evidence="2">CH1 / JCM 16557</strain>
    </source>
</reference>
<dbReference type="KEGG" id="pya:PYCH_05440"/>
<dbReference type="EMBL" id="CP002779">
    <property type="protein sequence ID" value="AEH24232.1"/>
    <property type="molecule type" value="Genomic_DNA"/>
</dbReference>
<dbReference type="Proteomes" id="UP000008386">
    <property type="component" value="Chromosome"/>
</dbReference>
<dbReference type="AlphaFoldDB" id="F8AHU7"/>
<sequence>MVYAVVSHGREIFSGLIEPVAFAGDLINLLKFSRGNFEGMSIQGMSVAYVDWFNESLSLLRAIDQRSTEGSFILLTFRSEYPKPVLVFKKGEEVLLVSSYTKIVVKIGMDELFEAVKRAVVEIIKHISQWDGTLLGGWTGREAASMLAGELKDVREADVPGVSGGGSLNAG</sequence>
<keyword evidence="2" id="KW-1185">Reference proteome</keyword>
<evidence type="ECO:0000313" key="2">
    <source>
        <dbReference type="Proteomes" id="UP000008386"/>
    </source>
</evidence>
<protein>
    <submittedName>
        <fullName evidence="1">Uncharacterized protein</fullName>
    </submittedName>
</protein>
<dbReference type="RefSeq" id="WP_013905289.1">
    <property type="nucleotide sequence ID" value="NC_015680.1"/>
</dbReference>
<gene>
    <name evidence="1" type="ordered locus">PYCH_05440</name>
</gene>